<evidence type="ECO:0000259" key="10">
    <source>
        <dbReference type="PROSITE" id="PS50157"/>
    </source>
</evidence>
<evidence type="ECO:0000256" key="6">
    <source>
        <dbReference type="ARBA" id="ARBA00023242"/>
    </source>
</evidence>
<protein>
    <submittedName>
        <fullName evidence="13">Zinc finger protein 2 isoform X3</fullName>
    </submittedName>
</protein>
<feature type="domain" description="ZAD" evidence="11">
    <location>
        <begin position="5"/>
        <end position="80"/>
    </location>
</feature>
<feature type="region of interest" description="Disordered" evidence="9">
    <location>
        <begin position="168"/>
        <end position="190"/>
    </location>
</feature>
<evidence type="ECO:0000256" key="7">
    <source>
        <dbReference type="PROSITE-ProRule" id="PRU00042"/>
    </source>
</evidence>
<dbReference type="Gene3D" id="3.40.1800.20">
    <property type="match status" value="1"/>
</dbReference>
<keyword evidence="2 8" id="KW-0479">Metal-binding</keyword>
<dbReference type="SUPFAM" id="SSF57716">
    <property type="entry name" value="Glucocorticoid receptor-like (DNA-binding domain)"/>
    <property type="match status" value="1"/>
</dbReference>
<dbReference type="SUPFAM" id="SSF57667">
    <property type="entry name" value="beta-beta-alpha zinc fingers"/>
    <property type="match status" value="3"/>
</dbReference>
<dbReference type="Pfam" id="PF07776">
    <property type="entry name" value="zf-AD"/>
    <property type="match status" value="1"/>
</dbReference>
<evidence type="ECO:0000259" key="11">
    <source>
        <dbReference type="PROSITE" id="PS51915"/>
    </source>
</evidence>
<organism evidence="12 13">
    <name type="scientific">Neodiprion lecontei</name>
    <name type="common">Redheaded pine sawfly</name>
    <dbReference type="NCBI Taxonomy" id="441921"/>
    <lineage>
        <taxon>Eukaryota</taxon>
        <taxon>Metazoa</taxon>
        <taxon>Ecdysozoa</taxon>
        <taxon>Arthropoda</taxon>
        <taxon>Hexapoda</taxon>
        <taxon>Insecta</taxon>
        <taxon>Pterygota</taxon>
        <taxon>Neoptera</taxon>
        <taxon>Endopterygota</taxon>
        <taxon>Hymenoptera</taxon>
        <taxon>Tenthredinoidea</taxon>
        <taxon>Diprionidae</taxon>
        <taxon>Diprioninae</taxon>
        <taxon>Neodiprion</taxon>
    </lineage>
</organism>
<dbReference type="SMART" id="SM00868">
    <property type="entry name" value="zf-AD"/>
    <property type="match status" value="1"/>
</dbReference>
<feature type="compositionally biased region" description="Basic residues" evidence="9">
    <location>
        <begin position="177"/>
        <end position="190"/>
    </location>
</feature>
<proteinExistence type="predicted"/>
<dbReference type="PROSITE" id="PS51915">
    <property type="entry name" value="ZAD"/>
    <property type="match status" value="1"/>
</dbReference>
<reference evidence="13" key="1">
    <citation type="submission" date="2025-08" db="UniProtKB">
        <authorList>
            <consortium name="RefSeq"/>
        </authorList>
    </citation>
    <scope>IDENTIFICATION</scope>
    <source>
        <tissue evidence="13">Thorax and Abdomen</tissue>
    </source>
</reference>
<evidence type="ECO:0000256" key="2">
    <source>
        <dbReference type="ARBA" id="ARBA00022723"/>
    </source>
</evidence>
<feature type="region of interest" description="Disordered" evidence="9">
    <location>
        <begin position="135"/>
        <end position="154"/>
    </location>
</feature>
<feature type="binding site" evidence="8">
    <location>
        <position position="56"/>
    </location>
    <ligand>
        <name>Zn(2+)</name>
        <dbReference type="ChEBI" id="CHEBI:29105"/>
    </ligand>
</feature>
<feature type="domain" description="C2H2-type" evidence="10">
    <location>
        <begin position="421"/>
        <end position="448"/>
    </location>
</feature>
<gene>
    <name evidence="13" type="primary">LOC107228136</name>
</gene>
<evidence type="ECO:0000256" key="5">
    <source>
        <dbReference type="ARBA" id="ARBA00022833"/>
    </source>
</evidence>
<feature type="binding site" evidence="8">
    <location>
        <position position="7"/>
    </location>
    <ligand>
        <name>Zn(2+)</name>
        <dbReference type="ChEBI" id="CHEBI:29105"/>
    </ligand>
</feature>
<dbReference type="Pfam" id="PF00096">
    <property type="entry name" value="zf-C2H2"/>
    <property type="match status" value="3"/>
</dbReference>
<evidence type="ECO:0000256" key="8">
    <source>
        <dbReference type="PROSITE-ProRule" id="PRU01263"/>
    </source>
</evidence>
<accession>A0ABM3G6W1</accession>
<feature type="binding site" evidence="8">
    <location>
        <position position="53"/>
    </location>
    <ligand>
        <name>Zn(2+)</name>
        <dbReference type="ChEBI" id="CHEBI:29105"/>
    </ligand>
</feature>
<keyword evidence="5 8" id="KW-0862">Zinc</keyword>
<dbReference type="GeneID" id="107228136"/>
<dbReference type="Gene3D" id="3.30.160.60">
    <property type="entry name" value="Classic Zinc Finger"/>
    <property type="match status" value="5"/>
</dbReference>
<name>A0ABM3G6W1_NEOLC</name>
<dbReference type="PANTHER" id="PTHR24394:SF29">
    <property type="entry name" value="MYONEURIN"/>
    <property type="match status" value="1"/>
</dbReference>
<keyword evidence="4 7" id="KW-0863">Zinc-finger</keyword>
<dbReference type="SMART" id="SM00355">
    <property type="entry name" value="ZnF_C2H2"/>
    <property type="match status" value="7"/>
</dbReference>
<dbReference type="Proteomes" id="UP000829291">
    <property type="component" value="Chromosome 5"/>
</dbReference>
<dbReference type="PROSITE" id="PS00028">
    <property type="entry name" value="ZINC_FINGER_C2H2_1"/>
    <property type="match status" value="7"/>
</dbReference>
<evidence type="ECO:0000256" key="1">
    <source>
        <dbReference type="ARBA" id="ARBA00004123"/>
    </source>
</evidence>
<comment type="subcellular location">
    <subcellularLocation>
        <location evidence="1">Nucleus</location>
    </subcellularLocation>
</comment>
<dbReference type="PANTHER" id="PTHR24394">
    <property type="entry name" value="ZINC FINGER PROTEIN"/>
    <property type="match status" value="1"/>
</dbReference>
<evidence type="ECO:0000256" key="4">
    <source>
        <dbReference type="ARBA" id="ARBA00022771"/>
    </source>
</evidence>
<keyword evidence="3" id="KW-0677">Repeat</keyword>
<dbReference type="InterPro" id="IPR036236">
    <property type="entry name" value="Znf_C2H2_sf"/>
</dbReference>
<evidence type="ECO:0000256" key="3">
    <source>
        <dbReference type="ARBA" id="ARBA00022737"/>
    </source>
</evidence>
<dbReference type="RefSeq" id="XP_046596015.1">
    <property type="nucleotide sequence ID" value="XM_046740059.1"/>
</dbReference>
<dbReference type="InterPro" id="IPR013087">
    <property type="entry name" value="Znf_C2H2_type"/>
</dbReference>
<feature type="domain" description="C2H2-type" evidence="10">
    <location>
        <begin position="393"/>
        <end position="420"/>
    </location>
</feature>
<keyword evidence="12" id="KW-1185">Reference proteome</keyword>
<feature type="compositionally biased region" description="Low complexity" evidence="9">
    <location>
        <begin position="483"/>
        <end position="495"/>
    </location>
</feature>
<evidence type="ECO:0000256" key="9">
    <source>
        <dbReference type="SAM" id="MobiDB-lite"/>
    </source>
</evidence>
<evidence type="ECO:0000313" key="12">
    <source>
        <dbReference type="Proteomes" id="UP000829291"/>
    </source>
</evidence>
<keyword evidence="6" id="KW-0539">Nucleus</keyword>
<feature type="region of interest" description="Disordered" evidence="9">
    <location>
        <begin position="476"/>
        <end position="498"/>
    </location>
</feature>
<dbReference type="PROSITE" id="PS50157">
    <property type="entry name" value="ZINC_FINGER_C2H2_2"/>
    <property type="match status" value="5"/>
</dbReference>
<dbReference type="InterPro" id="IPR012934">
    <property type="entry name" value="Znf_AD"/>
</dbReference>
<sequence length="597" mass="68301">MSGADLCRLCAEAKDKLIGIYDAEGQKLGIELKILKCLQIQVVINDSLPLAVCLDCCVQLDQCSDFFEKTNQAQSSLRNLITETKPSVQMGRVDLNYVEKTMGFPKEEQSQEEGMLECQLSENYIDDSVMYFNDEQNNVTDNDDNGDSSNGHAKYNSEEMLESVKHQIGCEVESKKKSNKQTKKRTKRKAQMQKLEVLELGITSDLEEKCMDLNTKVKIKIPDNYMTGTESDVEMIEARAAEPSKPGRKRGEGLDRYPWLCTDCDDKLPSLEMLERHHEIVHNQQAKFMCVQCCNVYDKYYGFLTHVKRHKNKSKFRFSTKPNLVTHKRIHSGVRNFTCDQCGKSFIQKGNLEAHFLTHSADKPYTCSQCPKAFKTPLQLKKHETVHTGAKPHQCAVCGRTFREKGTLREHHRIHTGAMPFTCEFCGKCFRFKGILTTHRRQHTGERPYSCLECQHHFTNWPNYNKHMKRRHGINTSHTKHLQQPQQQIQQQQHQNNSPEDAMTIVQHGTPTSMQVRQAVSCTSMAQPIILQTIPTTGIQNLQTQVPVTTQETVPRERSSSFYNAVPSALPNFLPPNLPYNFYNISNTSDSNLTQNR</sequence>
<evidence type="ECO:0000313" key="13">
    <source>
        <dbReference type="RefSeq" id="XP_046596015.1"/>
    </source>
</evidence>
<feature type="domain" description="C2H2-type" evidence="10">
    <location>
        <begin position="337"/>
        <end position="364"/>
    </location>
</feature>
<feature type="binding site" evidence="8">
    <location>
        <position position="10"/>
    </location>
    <ligand>
        <name>Zn(2+)</name>
        <dbReference type="ChEBI" id="CHEBI:29105"/>
    </ligand>
</feature>
<feature type="domain" description="C2H2-type" evidence="10">
    <location>
        <begin position="449"/>
        <end position="472"/>
    </location>
</feature>
<feature type="domain" description="C2H2-type" evidence="10">
    <location>
        <begin position="365"/>
        <end position="392"/>
    </location>
</feature>